<keyword evidence="3 6" id="KW-0812">Transmembrane</keyword>
<reference evidence="8" key="1">
    <citation type="submission" date="2025-08" db="UniProtKB">
        <authorList>
            <consortium name="RefSeq"/>
        </authorList>
    </citation>
    <scope>IDENTIFICATION</scope>
    <source>
        <tissue evidence="8">Testes</tissue>
    </source>
</reference>
<organism evidence="7 8">
    <name type="scientific">Saccoglossus kowalevskii</name>
    <name type="common">Acorn worm</name>
    <dbReference type="NCBI Taxonomy" id="10224"/>
    <lineage>
        <taxon>Eukaryota</taxon>
        <taxon>Metazoa</taxon>
        <taxon>Hemichordata</taxon>
        <taxon>Enteropneusta</taxon>
        <taxon>Harrimaniidae</taxon>
        <taxon>Saccoglossus</taxon>
    </lineage>
</organism>
<dbReference type="Gene3D" id="1.10.1450.10">
    <property type="entry name" value="Tetraspanin"/>
    <property type="match status" value="1"/>
</dbReference>
<name>A0ABM0MV81_SACKO</name>
<evidence type="ECO:0000313" key="8">
    <source>
        <dbReference type="RefSeq" id="XP_006823922.1"/>
    </source>
</evidence>
<feature type="transmembrane region" description="Helical" evidence="6">
    <location>
        <begin position="51"/>
        <end position="75"/>
    </location>
</feature>
<evidence type="ECO:0000256" key="5">
    <source>
        <dbReference type="ARBA" id="ARBA00023136"/>
    </source>
</evidence>
<dbReference type="PANTHER" id="PTHR19282:SF551">
    <property type="entry name" value="RE08073P-RELATED"/>
    <property type="match status" value="1"/>
</dbReference>
<evidence type="ECO:0000256" key="3">
    <source>
        <dbReference type="ARBA" id="ARBA00022692"/>
    </source>
</evidence>
<feature type="transmembrane region" description="Helical" evidence="6">
    <location>
        <begin position="216"/>
        <end position="238"/>
    </location>
</feature>
<evidence type="ECO:0000256" key="6">
    <source>
        <dbReference type="RuleBase" id="RU361218"/>
    </source>
</evidence>
<feature type="transmembrane region" description="Helical" evidence="6">
    <location>
        <begin position="12"/>
        <end position="35"/>
    </location>
</feature>
<dbReference type="PANTHER" id="PTHR19282">
    <property type="entry name" value="TETRASPANIN"/>
    <property type="match status" value="1"/>
</dbReference>
<dbReference type="GeneID" id="102803745"/>
<dbReference type="SUPFAM" id="SSF48652">
    <property type="entry name" value="Tetraspanin"/>
    <property type="match status" value="1"/>
</dbReference>
<accession>A0ABM0MV81</accession>
<dbReference type="Proteomes" id="UP000694865">
    <property type="component" value="Unplaced"/>
</dbReference>
<evidence type="ECO:0000256" key="2">
    <source>
        <dbReference type="ARBA" id="ARBA00006840"/>
    </source>
</evidence>
<keyword evidence="7" id="KW-1185">Reference proteome</keyword>
<evidence type="ECO:0000313" key="7">
    <source>
        <dbReference type="Proteomes" id="UP000694865"/>
    </source>
</evidence>
<comment type="similarity">
    <text evidence="2 6">Belongs to the tetraspanin (TM4SF) family.</text>
</comment>
<feature type="transmembrane region" description="Helical" evidence="6">
    <location>
        <begin position="82"/>
        <end position="106"/>
    </location>
</feature>
<dbReference type="InterPro" id="IPR008952">
    <property type="entry name" value="Tetraspanin_EC2_sf"/>
</dbReference>
<keyword evidence="4 6" id="KW-1133">Transmembrane helix</keyword>
<dbReference type="InterPro" id="IPR000301">
    <property type="entry name" value="Tetraspanin_animals"/>
</dbReference>
<gene>
    <name evidence="8" type="primary">LOC102803745</name>
</gene>
<sequence length="249" mass="28475">MGLGMGCIRLLFFLFTFILWLCGLVIIALCLWMAIDQIYFEALLGAEVYEVVLYTLLACGALICLVGFFGCCGALRESKCLLSLYFVCVIIILVVQLIIAILAIIYHELIVWSIDDHLQRSIDYHYGYYHIHTRGWDTLQEDWKCCGSRDYQDWQTSRWYLSDQTTHQAVPRACCIDPNDYPACTRGTIKANNPQMLFNEGCMTAMLEWVQYNLELIFGLAIAIACIEICSLIFCCCLHQSIEKDASYV</sequence>
<proteinExistence type="inferred from homology"/>
<dbReference type="PIRSF" id="PIRSF002419">
    <property type="entry name" value="Tetraspanin"/>
    <property type="match status" value="1"/>
</dbReference>
<comment type="subcellular location">
    <subcellularLocation>
        <location evidence="1 6">Membrane</location>
        <topology evidence="1 6">Multi-pass membrane protein</topology>
    </subcellularLocation>
</comment>
<keyword evidence="5 6" id="KW-0472">Membrane</keyword>
<dbReference type="InterPro" id="IPR018499">
    <property type="entry name" value="Tetraspanin/Peripherin"/>
</dbReference>
<dbReference type="PRINTS" id="PR00259">
    <property type="entry name" value="TMFOUR"/>
</dbReference>
<evidence type="ECO:0000256" key="4">
    <source>
        <dbReference type="ARBA" id="ARBA00022989"/>
    </source>
</evidence>
<dbReference type="Pfam" id="PF00335">
    <property type="entry name" value="Tetraspanin"/>
    <property type="match status" value="1"/>
</dbReference>
<protein>
    <recommendedName>
        <fullName evidence="6">Tetraspanin</fullName>
    </recommendedName>
</protein>
<dbReference type="RefSeq" id="XP_006823922.1">
    <property type="nucleotide sequence ID" value="XM_006823859.1"/>
</dbReference>
<evidence type="ECO:0000256" key="1">
    <source>
        <dbReference type="ARBA" id="ARBA00004141"/>
    </source>
</evidence>